<dbReference type="Proteomes" id="UP000695562">
    <property type="component" value="Unassembled WGS sequence"/>
</dbReference>
<proteinExistence type="predicted"/>
<dbReference type="AlphaFoldDB" id="A0A8J4PRG3"/>
<accession>A0A8J4PRG3</accession>
<feature type="non-terminal residue" evidence="1">
    <location>
        <position position="193"/>
    </location>
</feature>
<dbReference type="InterPro" id="IPR036770">
    <property type="entry name" value="Ankyrin_rpt-contain_sf"/>
</dbReference>
<organism evidence="1 2">
    <name type="scientific">Polysphondylium violaceum</name>
    <dbReference type="NCBI Taxonomy" id="133409"/>
    <lineage>
        <taxon>Eukaryota</taxon>
        <taxon>Amoebozoa</taxon>
        <taxon>Evosea</taxon>
        <taxon>Eumycetozoa</taxon>
        <taxon>Dictyostelia</taxon>
        <taxon>Dictyosteliales</taxon>
        <taxon>Dictyosteliaceae</taxon>
        <taxon>Polysphondylium</taxon>
    </lineage>
</organism>
<evidence type="ECO:0000313" key="2">
    <source>
        <dbReference type="Proteomes" id="UP000695562"/>
    </source>
</evidence>
<evidence type="ECO:0008006" key="3">
    <source>
        <dbReference type="Google" id="ProtNLM"/>
    </source>
</evidence>
<keyword evidence="2" id="KW-1185">Reference proteome</keyword>
<dbReference type="Gene3D" id="1.25.40.20">
    <property type="entry name" value="Ankyrin repeat-containing domain"/>
    <property type="match status" value="1"/>
</dbReference>
<comment type="caution">
    <text evidence="1">The sequence shown here is derived from an EMBL/GenBank/DDBJ whole genome shotgun (WGS) entry which is preliminary data.</text>
</comment>
<sequence length="193" mass="22504">MMEWDHFQILVDKIKHEPHIIYYPSAKQTIHLIATLLNSDQHLELLELLYQQLFLTFSANEINVENVLNVSVACNNTTFYKFIQSKGHCINDKEEALIMAASKSNLDLLQLIIKNPPKIKNSVETWQNVLIKALENNNHEMVEFIMKYLTLGMIPHNPFYKHCLMSNLKCVKAIERAFPTYFHVSQTDFLKLV</sequence>
<dbReference type="EMBL" id="AJWJ01000358">
    <property type="protein sequence ID" value="KAF2071600.1"/>
    <property type="molecule type" value="Genomic_DNA"/>
</dbReference>
<reference evidence="1" key="1">
    <citation type="submission" date="2020-01" db="EMBL/GenBank/DDBJ databases">
        <title>Development of genomics and gene disruption for Polysphondylium violaceum indicates a role for the polyketide synthase stlB in stalk morphogenesis.</title>
        <authorList>
            <person name="Narita B."/>
            <person name="Kawabe Y."/>
            <person name="Kin K."/>
            <person name="Saito T."/>
            <person name="Gibbs R."/>
            <person name="Kuspa A."/>
            <person name="Muzny D."/>
            <person name="Queller D."/>
            <person name="Richards S."/>
            <person name="Strassman J."/>
            <person name="Sucgang R."/>
            <person name="Worley K."/>
            <person name="Schaap P."/>
        </authorList>
    </citation>
    <scope>NUCLEOTIDE SEQUENCE</scope>
    <source>
        <strain evidence="1">QSvi11</strain>
    </source>
</reference>
<name>A0A8J4PRG3_9MYCE</name>
<gene>
    <name evidence="1" type="ORF">CYY_007072</name>
</gene>
<protein>
    <recommendedName>
        <fullName evidence="3">Ankyrin repeat-containing protein</fullName>
    </recommendedName>
</protein>
<dbReference type="SUPFAM" id="SSF48403">
    <property type="entry name" value="Ankyrin repeat"/>
    <property type="match status" value="1"/>
</dbReference>
<evidence type="ECO:0000313" key="1">
    <source>
        <dbReference type="EMBL" id="KAF2071600.1"/>
    </source>
</evidence>